<dbReference type="GO" id="GO:0000139">
    <property type="term" value="C:Golgi membrane"/>
    <property type="evidence" value="ECO:0007669"/>
    <property type="project" value="TreeGrafter"/>
</dbReference>
<reference evidence="12 13" key="1">
    <citation type="journal article" date="2008" name="Nature">
        <title>The Phaeodactylum genome reveals the evolutionary history of diatom genomes.</title>
        <authorList>
            <person name="Bowler C."/>
            <person name="Allen A.E."/>
            <person name="Badger J.H."/>
            <person name="Grimwood J."/>
            <person name="Jabbari K."/>
            <person name="Kuo A."/>
            <person name="Maheswari U."/>
            <person name="Martens C."/>
            <person name="Maumus F."/>
            <person name="Otillar R.P."/>
            <person name="Rayko E."/>
            <person name="Salamov A."/>
            <person name="Vandepoele K."/>
            <person name="Beszteri B."/>
            <person name="Gruber A."/>
            <person name="Heijde M."/>
            <person name="Katinka M."/>
            <person name="Mock T."/>
            <person name="Valentin K."/>
            <person name="Verret F."/>
            <person name="Berges J.A."/>
            <person name="Brownlee C."/>
            <person name="Cadoret J.P."/>
            <person name="Chiovitti A."/>
            <person name="Choi C.J."/>
            <person name="Coesel S."/>
            <person name="De Martino A."/>
            <person name="Detter J.C."/>
            <person name="Durkin C."/>
            <person name="Falciatore A."/>
            <person name="Fournet J."/>
            <person name="Haruta M."/>
            <person name="Huysman M.J."/>
            <person name="Jenkins B.D."/>
            <person name="Jiroutova K."/>
            <person name="Jorgensen R.E."/>
            <person name="Joubert Y."/>
            <person name="Kaplan A."/>
            <person name="Kroger N."/>
            <person name="Kroth P.G."/>
            <person name="La Roche J."/>
            <person name="Lindquist E."/>
            <person name="Lommer M."/>
            <person name="Martin-Jezequel V."/>
            <person name="Lopez P.J."/>
            <person name="Lucas S."/>
            <person name="Mangogna M."/>
            <person name="McGinnis K."/>
            <person name="Medlin L.K."/>
            <person name="Montsant A."/>
            <person name="Oudot-Le Secq M.P."/>
            <person name="Napoli C."/>
            <person name="Obornik M."/>
            <person name="Parker M.S."/>
            <person name="Petit J.L."/>
            <person name="Porcel B.M."/>
            <person name="Poulsen N."/>
            <person name="Robison M."/>
            <person name="Rychlewski L."/>
            <person name="Rynearson T.A."/>
            <person name="Schmutz J."/>
            <person name="Shapiro H."/>
            <person name="Siaut M."/>
            <person name="Stanley M."/>
            <person name="Sussman M.R."/>
            <person name="Taylor A.R."/>
            <person name="Vardi A."/>
            <person name="von Dassow P."/>
            <person name="Vyverman W."/>
            <person name="Willis A."/>
            <person name="Wyrwicz L.S."/>
            <person name="Rokhsar D.S."/>
            <person name="Weissenbach J."/>
            <person name="Armbrust E.V."/>
            <person name="Green B.R."/>
            <person name="Van de Peer Y."/>
            <person name="Grigoriev I.V."/>
        </authorList>
    </citation>
    <scope>NUCLEOTIDE SEQUENCE [LARGE SCALE GENOMIC DNA]</scope>
    <source>
        <strain evidence="12 13">CCAP 1055/1</strain>
    </source>
</reference>
<keyword evidence="5 8" id="KW-0560">Oxidoreductase</keyword>
<dbReference type="CDD" id="cd02961">
    <property type="entry name" value="PDI_a_family"/>
    <property type="match status" value="1"/>
</dbReference>
<evidence type="ECO:0000313" key="13">
    <source>
        <dbReference type="Proteomes" id="UP000000759"/>
    </source>
</evidence>
<comment type="catalytic activity">
    <reaction evidence="8">
        <text>2 R'C(R)SH + O2 = R'C(R)S-S(R)CR' + H2O2</text>
        <dbReference type="Rhea" id="RHEA:17357"/>
        <dbReference type="ChEBI" id="CHEBI:15379"/>
        <dbReference type="ChEBI" id="CHEBI:16240"/>
        <dbReference type="ChEBI" id="CHEBI:16520"/>
        <dbReference type="ChEBI" id="CHEBI:17412"/>
        <dbReference type="EC" id="1.8.3.2"/>
    </reaction>
</comment>
<dbReference type="InterPro" id="IPR017937">
    <property type="entry name" value="Thioredoxin_CS"/>
</dbReference>
<dbReference type="InterPro" id="IPR017905">
    <property type="entry name" value="ERV/ALR_sulphydryl_oxidase"/>
</dbReference>
<dbReference type="Gene3D" id="1.20.120.310">
    <property type="entry name" value="ERV/ALR sulfhydryl oxidase domain"/>
    <property type="match status" value="1"/>
</dbReference>
<gene>
    <name evidence="12" type="ORF">PHATRDRAFT_43224</name>
</gene>
<dbReference type="InterPro" id="IPR013766">
    <property type="entry name" value="Thioredoxin_domain"/>
</dbReference>
<feature type="domain" description="Thioredoxin" evidence="11">
    <location>
        <begin position="28"/>
        <end position="205"/>
    </location>
</feature>
<evidence type="ECO:0000256" key="8">
    <source>
        <dbReference type="RuleBase" id="RU371123"/>
    </source>
</evidence>
<evidence type="ECO:0000259" key="11">
    <source>
        <dbReference type="PROSITE" id="PS51352"/>
    </source>
</evidence>
<dbReference type="GO" id="GO:0003756">
    <property type="term" value="F:protein disulfide isomerase activity"/>
    <property type="evidence" value="ECO:0007669"/>
    <property type="project" value="TreeGrafter"/>
</dbReference>
<dbReference type="InterPro" id="IPR036774">
    <property type="entry name" value="ERV/ALR_sulphydryl_oxid_sf"/>
</dbReference>
<evidence type="ECO:0000313" key="12">
    <source>
        <dbReference type="EMBL" id="EEC51964.1"/>
    </source>
</evidence>
<keyword evidence="13" id="KW-1185">Reference proteome</keyword>
<sequence length="835" mass="94337">MGEKYRSWYTNTWIAWSCGVALWLSRTTIAAGSTEEFYLYYGDTDASTYVQEYRATKDGIPLDGLFEQSEHPRIVEFYSPYCPHCRHFKPKYVRLARDVGQKYPDVEFYAVSCVAHSDMCQKYNVRGFPQILALSASTAEPTVLSKNSYTVRGIASALKLGPVLGGTSTGTVGRTARLLEDGTEAGDSDEPPNDDSEQTVDQPDENSNDPSLDGKVSFELHVPIPDLRPHPTGDDVPNSNDPSADEKTEDEPADSQDTRKHYSGEDPTVGNGLFNVDIDDSPDEGFDQSADDRDDPDAEEYYSDNRDDEDLDESEDQESEQDPYGMDLFFEAQKRGGDESESSDLPGPVQRKPGAVTAQFAPRDMDKYRDVLRQKRAAEQKKRKFVGLRKDRQVKPLGPVVRDGASKAMRANTPGTLEYKQRQKESSERLAKLLEKKFGKKRAAKYVSSKGIGNRIGNYTSLPFKKEVAKPRLVEQLPILKRVVRMDDEEMLILDSSLSFLRGLRYGVFQDPKPLTGKKKRALKDWLDLLSGSLPQEWGLHEIIDDLLDNLDYIAQGSKNLHDILDKHPIQRRNWSRSCTKGGRNVNGFTCGFWKLLHVMTVGVAEHRGGKNLVATGLRRDIRVFAPMEAADTLREYMAHFFSCTECSKHFLVQYDQCDMNRRCGRLATDAHDATDSDWKELAKWLWEFHNDVSVHVLNERTDNKRKQMQQRTWRRAESGPGAAGLFEQVSVVWPSTLSCTECIKADGTFDEDAVFTYLEQTYWPGLEDSIDRVIQFYDEHESGSKVLTLILLCIGAYLAFVMRKSLGPKSLQQSLIMARKMRPKGSVGVDKRSV</sequence>
<keyword evidence="6" id="KW-1015">Disulfide bond</keyword>
<evidence type="ECO:0000256" key="5">
    <source>
        <dbReference type="ARBA" id="ARBA00023002"/>
    </source>
</evidence>
<dbReference type="SUPFAM" id="SSF52833">
    <property type="entry name" value="Thioredoxin-like"/>
    <property type="match status" value="1"/>
</dbReference>
<dbReference type="RefSeq" id="XP_002177501.1">
    <property type="nucleotide sequence ID" value="XM_002177465.1"/>
</dbReference>
<protein>
    <recommendedName>
        <fullName evidence="8">Sulfhydryl oxidase</fullName>
        <ecNumber evidence="8">1.8.3.2</ecNumber>
    </recommendedName>
</protein>
<proteinExistence type="predicted"/>
<evidence type="ECO:0000256" key="6">
    <source>
        <dbReference type="ARBA" id="ARBA00023157"/>
    </source>
</evidence>
<dbReference type="PROSITE" id="PS00194">
    <property type="entry name" value="THIOREDOXIN_1"/>
    <property type="match status" value="1"/>
</dbReference>
<feature type="domain" description="ERV/ALR sulfhydryl oxidase" evidence="10">
    <location>
        <begin position="582"/>
        <end position="714"/>
    </location>
</feature>
<evidence type="ECO:0000256" key="7">
    <source>
        <dbReference type="ARBA" id="ARBA00023180"/>
    </source>
</evidence>
<dbReference type="Pfam" id="PF00085">
    <property type="entry name" value="Thioredoxin"/>
    <property type="match status" value="1"/>
</dbReference>
<dbReference type="GeneID" id="7196585"/>
<dbReference type="EMBL" id="CM000605">
    <property type="protein sequence ID" value="EEC51964.1"/>
    <property type="molecule type" value="Genomic_DNA"/>
</dbReference>
<evidence type="ECO:0000256" key="2">
    <source>
        <dbReference type="ARBA" id="ARBA00022630"/>
    </source>
</evidence>
<organism evidence="12 13">
    <name type="scientific">Phaeodactylum tricornutum (strain CCAP 1055/1)</name>
    <dbReference type="NCBI Taxonomy" id="556484"/>
    <lineage>
        <taxon>Eukaryota</taxon>
        <taxon>Sar</taxon>
        <taxon>Stramenopiles</taxon>
        <taxon>Ochrophyta</taxon>
        <taxon>Bacillariophyta</taxon>
        <taxon>Bacillariophyceae</taxon>
        <taxon>Bacillariophycidae</taxon>
        <taxon>Naviculales</taxon>
        <taxon>Phaeodactylaceae</taxon>
        <taxon>Phaeodactylum</taxon>
    </lineage>
</organism>
<dbReference type="EC" id="1.8.3.2" evidence="8"/>
<keyword evidence="2 8" id="KW-0285">Flavoprotein</keyword>
<dbReference type="InterPro" id="IPR039798">
    <property type="entry name" value="Sulfhydryl_oxidase"/>
</dbReference>
<keyword evidence="3" id="KW-0732">Signal</keyword>
<comment type="cofactor">
    <cofactor evidence="1 8">
        <name>FAD</name>
        <dbReference type="ChEBI" id="CHEBI:57692"/>
    </cofactor>
</comment>
<evidence type="ECO:0000259" key="10">
    <source>
        <dbReference type="PROSITE" id="PS51324"/>
    </source>
</evidence>
<keyword evidence="7" id="KW-0325">Glycoprotein</keyword>
<dbReference type="GO" id="GO:0006457">
    <property type="term" value="P:protein folding"/>
    <property type="evidence" value="ECO:0007669"/>
    <property type="project" value="TreeGrafter"/>
</dbReference>
<evidence type="ECO:0000256" key="9">
    <source>
        <dbReference type="SAM" id="MobiDB-lite"/>
    </source>
</evidence>
<reference evidence="13" key="2">
    <citation type="submission" date="2008-08" db="EMBL/GenBank/DDBJ databases">
        <authorList>
            <consortium name="Diatom Consortium"/>
            <person name="Grigoriev I."/>
            <person name="Grimwood J."/>
            <person name="Kuo A."/>
            <person name="Otillar R.P."/>
            <person name="Salamov A."/>
            <person name="Detter J.C."/>
            <person name="Lindquist E."/>
            <person name="Shapiro H."/>
            <person name="Lucas S."/>
            <person name="Glavina del Rio T."/>
            <person name="Pitluck S."/>
            <person name="Rokhsar D."/>
            <person name="Bowler C."/>
        </authorList>
    </citation>
    <scope>GENOME REANNOTATION</scope>
    <source>
        <strain evidence="13">CCAP 1055/1</strain>
    </source>
</reference>
<dbReference type="PROSITE" id="PS51324">
    <property type="entry name" value="ERV_ALR"/>
    <property type="match status" value="1"/>
</dbReference>
<dbReference type="PANTHER" id="PTHR22897:SF8">
    <property type="entry name" value="SULFHYDRYL OXIDASE"/>
    <property type="match status" value="1"/>
</dbReference>
<dbReference type="InterPro" id="IPR036249">
    <property type="entry name" value="Thioredoxin-like_sf"/>
</dbReference>
<evidence type="ECO:0000256" key="1">
    <source>
        <dbReference type="ARBA" id="ARBA00001974"/>
    </source>
</evidence>
<feature type="compositionally biased region" description="Acidic residues" evidence="9">
    <location>
        <begin position="182"/>
        <end position="207"/>
    </location>
</feature>
<dbReference type="PANTHER" id="PTHR22897">
    <property type="entry name" value="QUIESCIN Q6-RELATED SULFHYDRYL OXIDASE"/>
    <property type="match status" value="1"/>
</dbReference>
<dbReference type="HOGENOM" id="CLU_340244_0_0_1"/>
<dbReference type="GO" id="GO:0005615">
    <property type="term" value="C:extracellular space"/>
    <property type="evidence" value="ECO:0007669"/>
    <property type="project" value="TreeGrafter"/>
</dbReference>
<dbReference type="Gene3D" id="3.40.30.10">
    <property type="entry name" value="Glutaredoxin"/>
    <property type="match status" value="1"/>
</dbReference>
<evidence type="ECO:0000256" key="4">
    <source>
        <dbReference type="ARBA" id="ARBA00022827"/>
    </source>
</evidence>
<dbReference type="AlphaFoldDB" id="B7FR17"/>
<dbReference type="InParanoid" id="B7FR17"/>
<dbReference type="Proteomes" id="UP000000759">
    <property type="component" value="Chromosome 1"/>
</dbReference>
<keyword evidence="4 8" id="KW-0274">FAD</keyword>
<feature type="region of interest" description="Disordered" evidence="9">
    <location>
        <begin position="182"/>
        <end position="368"/>
    </location>
</feature>
<dbReference type="eggNOG" id="KOG0191">
    <property type="taxonomic scope" value="Eukaryota"/>
</dbReference>
<dbReference type="KEGG" id="pti:PHATRDRAFT_43224"/>
<dbReference type="OrthoDB" id="59470at2759"/>
<dbReference type="Pfam" id="PF04777">
    <property type="entry name" value="Evr1_Alr"/>
    <property type="match status" value="1"/>
</dbReference>
<dbReference type="PROSITE" id="PS51352">
    <property type="entry name" value="THIOREDOXIN_2"/>
    <property type="match status" value="1"/>
</dbReference>
<feature type="compositionally biased region" description="Acidic residues" evidence="9">
    <location>
        <begin position="292"/>
        <end position="321"/>
    </location>
</feature>
<dbReference type="SUPFAM" id="SSF69000">
    <property type="entry name" value="FAD-dependent thiol oxidase"/>
    <property type="match status" value="1"/>
</dbReference>
<name>B7FR17_PHATC</name>
<evidence type="ECO:0000256" key="3">
    <source>
        <dbReference type="ARBA" id="ARBA00022729"/>
    </source>
</evidence>
<dbReference type="PaxDb" id="2850-Phatr43224"/>
<accession>B7FR17</accession>
<dbReference type="GO" id="GO:0016971">
    <property type="term" value="F:flavin-dependent sulfhydryl oxidase activity"/>
    <property type="evidence" value="ECO:0007669"/>
    <property type="project" value="InterPro"/>
</dbReference>
<dbReference type="eggNOG" id="KOG1731">
    <property type="taxonomic scope" value="Eukaryota"/>
</dbReference>
<feature type="compositionally biased region" description="Acidic residues" evidence="9">
    <location>
        <begin position="277"/>
        <end position="286"/>
    </location>
</feature>